<proteinExistence type="predicted"/>
<reference evidence="2 3" key="1">
    <citation type="submission" date="2016-10" db="EMBL/GenBank/DDBJ databases">
        <authorList>
            <person name="Varghese N."/>
            <person name="Submissions S."/>
        </authorList>
    </citation>
    <scope>NUCLEOTIDE SEQUENCE [LARGE SCALE GENOMIC DNA]</scope>
    <source>
        <strain evidence="2 3">CDM_1</strain>
    </source>
</reference>
<dbReference type="InterPro" id="IPR009870">
    <property type="entry name" value="DUF1424"/>
</dbReference>
<feature type="region of interest" description="Disordered" evidence="1">
    <location>
        <begin position="1"/>
        <end position="61"/>
    </location>
</feature>
<name>A0A1G6SN56_9EURY</name>
<organism evidence="2 3">
    <name type="scientific">Natrinema hispanicum</name>
    <dbReference type="NCBI Taxonomy" id="392421"/>
    <lineage>
        <taxon>Archaea</taxon>
        <taxon>Methanobacteriati</taxon>
        <taxon>Methanobacteriota</taxon>
        <taxon>Stenosarchaea group</taxon>
        <taxon>Halobacteria</taxon>
        <taxon>Halobacteriales</taxon>
        <taxon>Natrialbaceae</taxon>
        <taxon>Natrinema</taxon>
    </lineage>
</organism>
<dbReference type="AlphaFoldDB" id="A0A1G6SN56"/>
<dbReference type="Pfam" id="PF07232">
    <property type="entry name" value="DUF1424"/>
    <property type="match status" value="1"/>
</dbReference>
<sequence length="412" mass="45613">MVTELANTAPRHAKEMPQHNSRASCVHSIGNDSTAVLGDKETEPLDPDTDYSDVSAENTPLSSQSLLKALPDALADSGETRPLNLAEAADAYRTELRESEDSQYYCDRKKRADRHYHKLLQTDRFKIAEYSNPHTVMLSLRVDPVMDGVRIPPVNLFEAVKDSWQKIQERLRYQLSYKLGLDYEYAAIVAGTDHWATPHLHIYLWIDGEVDKSAFHPAVDAFVEDCKYAPDDGTGNEINNAVTIRGPQEQEFATDDVNKDLLEQRGAATTGAHYVASQIPHISHPEEASESELLHGATTVAAQSKAVHFSTGCWSEGDGETPREGSVTMDYSDITSESSDTPESNIAPTTHTTPLTPTVAYSVTLPQTVEQLSATANWDTSRRKLQRNVRRGKGPPSIMEYGMKESHCSIIN</sequence>
<dbReference type="EMBL" id="FMZP01000014">
    <property type="protein sequence ID" value="SDD17545.1"/>
    <property type="molecule type" value="Genomic_DNA"/>
</dbReference>
<feature type="region of interest" description="Disordered" evidence="1">
    <location>
        <begin position="334"/>
        <end position="353"/>
    </location>
</feature>
<feature type="compositionally biased region" description="Polar residues" evidence="1">
    <location>
        <begin position="334"/>
        <end position="347"/>
    </location>
</feature>
<evidence type="ECO:0000256" key="1">
    <source>
        <dbReference type="SAM" id="MobiDB-lite"/>
    </source>
</evidence>
<gene>
    <name evidence="2" type="ORF">SAMN05192552_101466</name>
</gene>
<accession>A0A1G6SN56</accession>
<dbReference type="Proteomes" id="UP000324021">
    <property type="component" value="Unassembled WGS sequence"/>
</dbReference>
<evidence type="ECO:0000313" key="3">
    <source>
        <dbReference type="Proteomes" id="UP000324021"/>
    </source>
</evidence>
<protein>
    <submittedName>
        <fullName evidence="2">Rep protein</fullName>
    </submittedName>
</protein>
<evidence type="ECO:0000313" key="2">
    <source>
        <dbReference type="EMBL" id="SDD17545.1"/>
    </source>
</evidence>